<keyword evidence="3" id="KW-1003">Cell membrane</keyword>
<dbReference type="InterPro" id="IPR036259">
    <property type="entry name" value="MFS_trans_sf"/>
</dbReference>
<feature type="transmembrane region" description="Helical" evidence="7">
    <location>
        <begin position="338"/>
        <end position="357"/>
    </location>
</feature>
<dbReference type="PANTHER" id="PTHR23517">
    <property type="entry name" value="RESISTANCE PROTEIN MDTM, PUTATIVE-RELATED-RELATED"/>
    <property type="match status" value="1"/>
</dbReference>
<keyword evidence="4 7" id="KW-0812">Transmembrane</keyword>
<gene>
    <name evidence="9" type="ORF">SAMN05216246_103106</name>
</gene>
<accession>A0ABY1I791</accession>
<feature type="transmembrane region" description="Helical" evidence="7">
    <location>
        <begin position="421"/>
        <end position="445"/>
    </location>
</feature>
<feature type="domain" description="Major facilitator superfamily (MFS) profile" evidence="8">
    <location>
        <begin position="10"/>
        <end position="449"/>
    </location>
</feature>
<protein>
    <submittedName>
        <fullName evidence="9">Nitrate/nitrite transporter NarK</fullName>
    </submittedName>
</protein>
<keyword evidence="2" id="KW-0813">Transport</keyword>
<evidence type="ECO:0000256" key="6">
    <source>
        <dbReference type="ARBA" id="ARBA00023136"/>
    </source>
</evidence>
<feature type="transmembrane region" description="Helical" evidence="7">
    <location>
        <begin position="146"/>
        <end position="170"/>
    </location>
</feature>
<dbReference type="RefSeq" id="WP_073451788.1">
    <property type="nucleotide sequence ID" value="NZ_BDIO01000006.1"/>
</dbReference>
<feature type="transmembrane region" description="Helical" evidence="7">
    <location>
        <begin position="56"/>
        <end position="75"/>
    </location>
</feature>
<keyword evidence="10" id="KW-1185">Reference proteome</keyword>
<sequence>MKKLLSSFGFVPRTFIQLLFITVNAQLLYAFWDIRNTLPKDFPIAMGVTDAQAGRLYSMQGLVIILGTILLGWIGDRFQVRTIMVLTTLGVGAISLFISVFSPHLSFGVLLACFFLMLLLSEVLFKPANFKAVRTSTSEEHQGAAFGFFEFGRGLLAFLVSLLWTALIAMGAGPRVIMLTGSAIVLVTAIMVFWAAPKDTRVADEDGTTNASTIDAIKGIGQVAKLPVVWVVGLNVFCVYGTFVAAGTYFARFLQAGYGSSALVAAVFSTVVIGLRMLPLASSVLVEKVFRSTSHFMRFMSAILVMILLGIAAIFLTHPASVASFPAGEAPGGIIPKGLLITLMVLMLIASGCCFMIRGVYYAPIGEFNVPPKQSSAAMSFAITLGYVPALLGPIVFGGLIRPSIKDDAGEVVTEVLTPTSTLGAAFLGLAALTAVAFCLSTALIRLKARQDRVGNAKARA</sequence>
<dbReference type="Proteomes" id="UP000184390">
    <property type="component" value="Unassembled WGS sequence"/>
</dbReference>
<evidence type="ECO:0000313" key="9">
    <source>
        <dbReference type="EMBL" id="SHI60064.1"/>
    </source>
</evidence>
<keyword evidence="5 7" id="KW-1133">Transmembrane helix</keyword>
<dbReference type="InterPro" id="IPR020846">
    <property type="entry name" value="MFS_dom"/>
</dbReference>
<feature type="transmembrane region" description="Helical" evidence="7">
    <location>
        <begin position="82"/>
        <end position="101"/>
    </location>
</feature>
<dbReference type="PROSITE" id="PS50850">
    <property type="entry name" value="MFS"/>
    <property type="match status" value="1"/>
</dbReference>
<evidence type="ECO:0000313" key="10">
    <source>
        <dbReference type="Proteomes" id="UP000184390"/>
    </source>
</evidence>
<reference evidence="9 10" key="1">
    <citation type="submission" date="2016-11" db="EMBL/GenBank/DDBJ databases">
        <authorList>
            <person name="Varghese N."/>
            <person name="Submissions S."/>
        </authorList>
    </citation>
    <scope>NUCLEOTIDE SEQUENCE [LARGE SCALE GENOMIC DNA]</scope>
    <source>
        <strain evidence="9 10">PA</strain>
    </source>
</reference>
<evidence type="ECO:0000256" key="7">
    <source>
        <dbReference type="SAM" id="Phobius"/>
    </source>
</evidence>
<dbReference type="SUPFAM" id="SSF103473">
    <property type="entry name" value="MFS general substrate transporter"/>
    <property type="match status" value="1"/>
</dbReference>
<evidence type="ECO:0000256" key="2">
    <source>
        <dbReference type="ARBA" id="ARBA00022448"/>
    </source>
</evidence>
<feature type="transmembrane region" description="Helical" evidence="7">
    <location>
        <begin position="228"/>
        <end position="251"/>
    </location>
</feature>
<name>A0ABY1I791_9ACTO</name>
<evidence type="ECO:0000256" key="5">
    <source>
        <dbReference type="ARBA" id="ARBA00022989"/>
    </source>
</evidence>
<dbReference type="EMBL" id="FQYL01000003">
    <property type="protein sequence ID" value="SHI60064.1"/>
    <property type="molecule type" value="Genomic_DNA"/>
</dbReference>
<feature type="transmembrane region" description="Helical" evidence="7">
    <location>
        <begin position="176"/>
        <end position="196"/>
    </location>
</feature>
<feature type="transmembrane region" description="Helical" evidence="7">
    <location>
        <begin position="299"/>
        <end position="318"/>
    </location>
</feature>
<feature type="transmembrane region" description="Helical" evidence="7">
    <location>
        <begin position="257"/>
        <end position="278"/>
    </location>
</feature>
<feature type="transmembrane region" description="Helical" evidence="7">
    <location>
        <begin position="12"/>
        <end position="32"/>
    </location>
</feature>
<comment type="subcellular location">
    <subcellularLocation>
        <location evidence="1">Cell membrane</location>
        <topology evidence="1">Multi-pass membrane protein</topology>
    </subcellularLocation>
</comment>
<dbReference type="InterPro" id="IPR011701">
    <property type="entry name" value="MFS"/>
</dbReference>
<organism evidence="9 10">
    <name type="scientific">Actinomyces denticolens</name>
    <dbReference type="NCBI Taxonomy" id="52767"/>
    <lineage>
        <taxon>Bacteria</taxon>
        <taxon>Bacillati</taxon>
        <taxon>Actinomycetota</taxon>
        <taxon>Actinomycetes</taxon>
        <taxon>Actinomycetales</taxon>
        <taxon>Actinomycetaceae</taxon>
        <taxon>Actinomyces</taxon>
    </lineage>
</organism>
<dbReference type="InterPro" id="IPR050171">
    <property type="entry name" value="MFS_Transporters"/>
</dbReference>
<proteinExistence type="predicted"/>
<dbReference type="Pfam" id="PF07690">
    <property type="entry name" value="MFS_1"/>
    <property type="match status" value="1"/>
</dbReference>
<evidence type="ECO:0000256" key="1">
    <source>
        <dbReference type="ARBA" id="ARBA00004651"/>
    </source>
</evidence>
<comment type="caution">
    <text evidence="9">The sequence shown here is derived from an EMBL/GenBank/DDBJ whole genome shotgun (WGS) entry which is preliminary data.</text>
</comment>
<feature type="transmembrane region" description="Helical" evidence="7">
    <location>
        <begin position="378"/>
        <end position="401"/>
    </location>
</feature>
<feature type="transmembrane region" description="Helical" evidence="7">
    <location>
        <begin position="107"/>
        <end position="125"/>
    </location>
</feature>
<evidence type="ECO:0000256" key="3">
    <source>
        <dbReference type="ARBA" id="ARBA00022475"/>
    </source>
</evidence>
<keyword evidence="6 7" id="KW-0472">Membrane</keyword>
<dbReference type="Gene3D" id="1.20.1250.20">
    <property type="entry name" value="MFS general substrate transporter like domains"/>
    <property type="match status" value="1"/>
</dbReference>
<evidence type="ECO:0000256" key="4">
    <source>
        <dbReference type="ARBA" id="ARBA00022692"/>
    </source>
</evidence>
<evidence type="ECO:0000259" key="8">
    <source>
        <dbReference type="PROSITE" id="PS50850"/>
    </source>
</evidence>